<dbReference type="PROSITE" id="PS50011">
    <property type="entry name" value="PROTEIN_KINASE_DOM"/>
    <property type="match status" value="1"/>
</dbReference>
<dbReference type="InterPro" id="IPR000719">
    <property type="entry name" value="Prot_kinase_dom"/>
</dbReference>
<feature type="region of interest" description="Disordered" evidence="1">
    <location>
        <begin position="64"/>
        <end position="127"/>
    </location>
</feature>
<dbReference type="GO" id="GO:0005524">
    <property type="term" value="F:ATP binding"/>
    <property type="evidence" value="ECO:0007669"/>
    <property type="project" value="InterPro"/>
</dbReference>
<dbReference type="InterPro" id="IPR011009">
    <property type="entry name" value="Kinase-like_dom_sf"/>
</dbReference>
<feature type="compositionally biased region" description="Basic and acidic residues" evidence="1">
    <location>
        <begin position="71"/>
        <end position="81"/>
    </location>
</feature>
<name>A0AAD1UA47_EUPCR</name>
<dbReference type="AlphaFoldDB" id="A0AAD1UA47"/>
<dbReference type="SUPFAM" id="SSF56112">
    <property type="entry name" value="Protein kinase-like (PK-like)"/>
    <property type="match status" value="1"/>
</dbReference>
<keyword evidence="4" id="KW-1185">Reference proteome</keyword>
<dbReference type="Proteomes" id="UP001295684">
    <property type="component" value="Unassembled WGS sequence"/>
</dbReference>
<reference evidence="3" key="1">
    <citation type="submission" date="2023-07" db="EMBL/GenBank/DDBJ databases">
        <authorList>
            <consortium name="AG Swart"/>
            <person name="Singh M."/>
            <person name="Singh A."/>
            <person name="Seah K."/>
            <person name="Emmerich C."/>
        </authorList>
    </citation>
    <scope>NUCLEOTIDE SEQUENCE</scope>
    <source>
        <strain evidence="3">DP1</strain>
    </source>
</reference>
<evidence type="ECO:0000313" key="3">
    <source>
        <dbReference type="EMBL" id="CAI2362831.1"/>
    </source>
</evidence>
<protein>
    <recommendedName>
        <fullName evidence="2">Protein kinase domain-containing protein</fullName>
    </recommendedName>
</protein>
<dbReference type="Gene3D" id="1.10.510.10">
    <property type="entry name" value="Transferase(Phosphotransferase) domain 1"/>
    <property type="match status" value="1"/>
</dbReference>
<dbReference type="Pfam" id="PF00069">
    <property type="entry name" value="Pkinase"/>
    <property type="match status" value="1"/>
</dbReference>
<accession>A0AAD1UA47</accession>
<dbReference type="GO" id="GO:0004672">
    <property type="term" value="F:protein kinase activity"/>
    <property type="evidence" value="ECO:0007669"/>
    <property type="project" value="InterPro"/>
</dbReference>
<proteinExistence type="predicted"/>
<evidence type="ECO:0000259" key="2">
    <source>
        <dbReference type="PROSITE" id="PS50011"/>
    </source>
</evidence>
<evidence type="ECO:0000313" key="4">
    <source>
        <dbReference type="Proteomes" id="UP001295684"/>
    </source>
</evidence>
<feature type="compositionally biased region" description="Basic residues" evidence="1">
    <location>
        <begin position="89"/>
        <end position="100"/>
    </location>
</feature>
<sequence>MDFEIDIEPEPAYERAEDIRDDYDVEKFKRSGGLDTQHSCNNNINQEDYSMYIINKEAHHELTTYNPRFKRANEEHQKPEPSEMETQVKRRKKKKKKKKVLQPEEEQDNLEKYNSPDKSLAQAQEDQFEQRYEAEVTLEEQKHVEAGFSTIQEEPNASSVDFSREIIETPDKVEEVKVKNLTYGSKEIPYHANKEGGRLMTNIPRAVKDTSQDDLSKDPSQFLGSHRLSADLKHLRNHAGIEEFKEYRDISPEEIHNLTLLTLPQKKTTSHACFYGTYCGRKVFLKEYNVSDTDMKKKCIAELMFYSQNPHIGLVNQLGVYLELYPLVYIVYEYYTTITLGDLMREGKLAEINEKSKSQLIVQILHSLEFLEKAQSRTTDEQVITYKLACIDPDNILVVKAPISLECKLCGFSDIIEVGQDESFPIDIPESLFNYLPKLRLFSPECILSRKLSESSLGYSAGVMMISIFTEERFLPKISDLEYVNLLVTKPSEIWDTETGDLEISSFLSKIPYKTLIQRCCTFEEAKRLTISRLIEFLMKKLF</sequence>
<feature type="domain" description="Protein kinase" evidence="2">
    <location>
        <begin position="244"/>
        <end position="543"/>
    </location>
</feature>
<dbReference type="EMBL" id="CAMPGE010003988">
    <property type="protein sequence ID" value="CAI2362831.1"/>
    <property type="molecule type" value="Genomic_DNA"/>
</dbReference>
<organism evidence="3 4">
    <name type="scientific">Euplotes crassus</name>
    <dbReference type="NCBI Taxonomy" id="5936"/>
    <lineage>
        <taxon>Eukaryota</taxon>
        <taxon>Sar</taxon>
        <taxon>Alveolata</taxon>
        <taxon>Ciliophora</taxon>
        <taxon>Intramacronucleata</taxon>
        <taxon>Spirotrichea</taxon>
        <taxon>Hypotrichia</taxon>
        <taxon>Euplotida</taxon>
        <taxon>Euplotidae</taxon>
        <taxon>Moneuplotes</taxon>
    </lineage>
</organism>
<evidence type="ECO:0000256" key="1">
    <source>
        <dbReference type="SAM" id="MobiDB-lite"/>
    </source>
</evidence>
<gene>
    <name evidence="3" type="ORF">ECRASSUSDP1_LOCUS4159</name>
</gene>
<comment type="caution">
    <text evidence="3">The sequence shown here is derived from an EMBL/GenBank/DDBJ whole genome shotgun (WGS) entry which is preliminary data.</text>
</comment>
<dbReference type="SMART" id="SM00220">
    <property type="entry name" value="S_TKc"/>
    <property type="match status" value="1"/>
</dbReference>